<dbReference type="GO" id="GO:0045892">
    <property type="term" value="P:negative regulation of DNA-templated transcription"/>
    <property type="evidence" value="ECO:0007669"/>
    <property type="project" value="TreeGrafter"/>
</dbReference>
<proteinExistence type="inferred from homology"/>
<dbReference type="Pfam" id="PF01475">
    <property type="entry name" value="FUR"/>
    <property type="match status" value="1"/>
</dbReference>
<dbReference type="Gene3D" id="1.10.10.10">
    <property type="entry name" value="Winged helix-like DNA-binding domain superfamily/Winged helix DNA-binding domain"/>
    <property type="match status" value="1"/>
</dbReference>
<reference evidence="9 10" key="1">
    <citation type="submission" date="2020-07" db="EMBL/GenBank/DDBJ databases">
        <title>Alkalicella. sp. LB2 genome.</title>
        <authorList>
            <person name="Postec A."/>
            <person name="Quemeneur M."/>
        </authorList>
    </citation>
    <scope>NUCLEOTIDE SEQUENCE [LARGE SCALE GENOMIC DNA]</scope>
    <source>
        <strain evidence="9 10">LB2</strain>
    </source>
</reference>
<evidence type="ECO:0000256" key="3">
    <source>
        <dbReference type="ARBA" id="ARBA00022833"/>
    </source>
</evidence>
<comment type="cofactor">
    <cofactor evidence="7">
        <name>Zn(2+)</name>
        <dbReference type="ChEBI" id="CHEBI:29105"/>
    </cofactor>
    <text evidence="7">Binds 1 zinc ion per subunit.</text>
</comment>
<accession>A0A7G9WAC5</accession>
<dbReference type="Gene3D" id="3.30.1490.190">
    <property type="match status" value="1"/>
</dbReference>
<dbReference type="KEGG" id="acae:HYG86_13060"/>
<keyword evidence="7" id="KW-0479">Metal-binding</keyword>
<keyword evidence="8" id="KW-0408">Iron</keyword>
<dbReference type="GO" id="GO:0008270">
    <property type="term" value="F:zinc ion binding"/>
    <property type="evidence" value="ECO:0007669"/>
    <property type="project" value="TreeGrafter"/>
</dbReference>
<feature type="binding site" evidence="8">
    <location>
        <position position="115"/>
    </location>
    <ligand>
        <name>Fe cation</name>
        <dbReference type="ChEBI" id="CHEBI:24875"/>
    </ligand>
</feature>
<organism evidence="9 10">
    <name type="scientific">Alkalicella caledoniensis</name>
    <dbReference type="NCBI Taxonomy" id="2731377"/>
    <lineage>
        <taxon>Bacteria</taxon>
        <taxon>Bacillati</taxon>
        <taxon>Bacillota</taxon>
        <taxon>Clostridia</taxon>
        <taxon>Eubacteriales</taxon>
        <taxon>Proteinivoracaceae</taxon>
        <taxon>Alkalicella</taxon>
    </lineage>
</organism>
<evidence type="ECO:0000256" key="5">
    <source>
        <dbReference type="ARBA" id="ARBA00023125"/>
    </source>
</evidence>
<name>A0A7G9WAC5_ALKCA</name>
<gene>
    <name evidence="9" type="ORF">HYG86_13060</name>
</gene>
<evidence type="ECO:0000256" key="7">
    <source>
        <dbReference type="PIRSR" id="PIRSR602481-1"/>
    </source>
</evidence>
<comment type="similarity">
    <text evidence="1">Belongs to the Fur family.</text>
</comment>
<dbReference type="GO" id="GO:0003700">
    <property type="term" value="F:DNA-binding transcription factor activity"/>
    <property type="evidence" value="ECO:0007669"/>
    <property type="project" value="InterPro"/>
</dbReference>
<dbReference type="PANTHER" id="PTHR33202:SF7">
    <property type="entry name" value="FERRIC UPTAKE REGULATION PROTEIN"/>
    <property type="match status" value="1"/>
</dbReference>
<protein>
    <submittedName>
        <fullName evidence="9">Transcriptional repressor</fullName>
    </submittedName>
</protein>
<dbReference type="InterPro" id="IPR036390">
    <property type="entry name" value="WH_DNA-bd_sf"/>
</dbReference>
<feature type="binding site" evidence="7">
    <location>
        <position position="126"/>
    </location>
    <ligand>
        <name>Zn(2+)</name>
        <dbReference type="ChEBI" id="CHEBI:29105"/>
    </ligand>
</feature>
<dbReference type="SUPFAM" id="SSF46785">
    <property type="entry name" value="Winged helix' DNA-binding domain"/>
    <property type="match status" value="1"/>
</dbReference>
<sequence>MEKASRMTKQRKLILDVLRSTKSHPTADWIYNQVRGEMPNISLGTVYRNLGVLKEKGEILELNYGSSFSRYDCNPENHYHLTCTKCERVFDLKIPIQKQLVKEVMDIDGHKVLDHRLEFYGICKECKKQEVN</sequence>
<feature type="binding site" evidence="7">
    <location>
        <position position="83"/>
    </location>
    <ligand>
        <name>Zn(2+)</name>
        <dbReference type="ChEBI" id="CHEBI:29105"/>
    </ligand>
</feature>
<feature type="binding site" evidence="7">
    <location>
        <position position="123"/>
    </location>
    <ligand>
        <name>Zn(2+)</name>
        <dbReference type="ChEBI" id="CHEBI:29105"/>
    </ligand>
</feature>
<dbReference type="GO" id="GO:1900376">
    <property type="term" value="P:regulation of secondary metabolite biosynthetic process"/>
    <property type="evidence" value="ECO:0007669"/>
    <property type="project" value="TreeGrafter"/>
</dbReference>
<dbReference type="AlphaFoldDB" id="A0A7G9WAC5"/>
<dbReference type="InterPro" id="IPR002481">
    <property type="entry name" value="FUR"/>
</dbReference>
<dbReference type="CDD" id="cd07153">
    <property type="entry name" value="Fur_like"/>
    <property type="match status" value="1"/>
</dbReference>
<dbReference type="InterPro" id="IPR036388">
    <property type="entry name" value="WH-like_DNA-bd_sf"/>
</dbReference>
<keyword evidence="3 7" id="KW-0862">Zinc</keyword>
<dbReference type="GO" id="GO:0000976">
    <property type="term" value="F:transcription cis-regulatory region binding"/>
    <property type="evidence" value="ECO:0007669"/>
    <property type="project" value="TreeGrafter"/>
</dbReference>
<evidence type="ECO:0000313" key="10">
    <source>
        <dbReference type="Proteomes" id="UP000516160"/>
    </source>
</evidence>
<keyword evidence="6" id="KW-0804">Transcription</keyword>
<feature type="binding site" evidence="7">
    <location>
        <position position="86"/>
    </location>
    <ligand>
        <name>Zn(2+)</name>
        <dbReference type="ChEBI" id="CHEBI:29105"/>
    </ligand>
</feature>
<dbReference type="Proteomes" id="UP000516160">
    <property type="component" value="Chromosome"/>
</dbReference>
<evidence type="ECO:0000256" key="6">
    <source>
        <dbReference type="ARBA" id="ARBA00023163"/>
    </source>
</evidence>
<dbReference type="InterPro" id="IPR043135">
    <property type="entry name" value="Fur_C"/>
</dbReference>
<keyword evidence="4" id="KW-0805">Transcription regulation</keyword>
<keyword evidence="5" id="KW-0238">DNA-binding</keyword>
<evidence type="ECO:0000256" key="1">
    <source>
        <dbReference type="ARBA" id="ARBA00007957"/>
    </source>
</evidence>
<evidence type="ECO:0000256" key="2">
    <source>
        <dbReference type="ARBA" id="ARBA00022491"/>
    </source>
</evidence>
<keyword evidence="10" id="KW-1185">Reference proteome</keyword>
<dbReference type="EMBL" id="CP058559">
    <property type="protein sequence ID" value="QNO15637.1"/>
    <property type="molecule type" value="Genomic_DNA"/>
</dbReference>
<dbReference type="PANTHER" id="PTHR33202">
    <property type="entry name" value="ZINC UPTAKE REGULATION PROTEIN"/>
    <property type="match status" value="1"/>
</dbReference>
<evidence type="ECO:0000256" key="4">
    <source>
        <dbReference type="ARBA" id="ARBA00023015"/>
    </source>
</evidence>
<comment type="cofactor">
    <cofactor evidence="8">
        <name>Mn(2+)</name>
        <dbReference type="ChEBI" id="CHEBI:29035"/>
    </cofactor>
    <cofactor evidence="8">
        <name>Fe(2+)</name>
        <dbReference type="ChEBI" id="CHEBI:29033"/>
    </cofactor>
    <text evidence="8">Binds 1 Mn(2+) or Fe(2+) ion per subunit.</text>
</comment>
<evidence type="ECO:0000256" key="8">
    <source>
        <dbReference type="PIRSR" id="PIRSR602481-2"/>
    </source>
</evidence>
<evidence type="ECO:0000313" key="9">
    <source>
        <dbReference type="EMBL" id="QNO15637.1"/>
    </source>
</evidence>
<keyword evidence="2" id="KW-0678">Repressor</keyword>